<evidence type="ECO:0000313" key="1">
    <source>
        <dbReference type="EMBL" id="CAI2195446.1"/>
    </source>
</evidence>
<dbReference type="EMBL" id="CAMKVN010012453">
    <property type="protein sequence ID" value="CAI2195446.1"/>
    <property type="molecule type" value="Genomic_DNA"/>
</dbReference>
<protein>
    <submittedName>
        <fullName evidence="1">5213_t:CDS:1</fullName>
    </submittedName>
</protein>
<sequence length="68" mass="7799">VSEWVALWTPPETNFYNLPYPGQIIVGKSFKSPLFPDKILFQHFVPYHISTDPRSPSKKQNMFVACTG</sequence>
<gene>
    <name evidence="1" type="ORF">FWILDA_LOCUS17080</name>
</gene>
<evidence type="ECO:0000313" key="2">
    <source>
        <dbReference type="Proteomes" id="UP001153678"/>
    </source>
</evidence>
<dbReference type="AlphaFoldDB" id="A0A9W4T5X0"/>
<keyword evidence="2" id="KW-1185">Reference proteome</keyword>
<reference evidence="1" key="1">
    <citation type="submission" date="2022-08" db="EMBL/GenBank/DDBJ databases">
        <authorList>
            <person name="Kallberg Y."/>
            <person name="Tangrot J."/>
            <person name="Rosling A."/>
        </authorList>
    </citation>
    <scope>NUCLEOTIDE SEQUENCE</scope>
    <source>
        <strain evidence="1">Wild A</strain>
    </source>
</reference>
<dbReference type="Proteomes" id="UP001153678">
    <property type="component" value="Unassembled WGS sequence"/>
</dbReference>
<organism evidence="1 2">
    <name type="scientific">Funneliformis geosporum</name>
    <dbReference type="NCBI Taxonomy" id="1117311"/>
    <lineage>
        <taxon>Eukaryota</taxon>
        <taxon>Fungi</taxon>
        <taxon>Fungi incertae sedis</taxon>
        <taxon>Mucoromycota</taxon>
        <taxon>Glomeromycotina</taxon>
        <taxon>Glomeromycetes</taxon>
        <taxon>Glomerales</taxon>
        <taxon>Glomeraceae</taxon>
        <taxon>Funneliformis</taxon>
    </lineage>
</organism>
<comment type="caution">
    <text evidence="1">The sequence shown here is derived from an EMBL/GenBank/DDBJ whole genome shotgun (WGS) entry which is preliminary data.</text>
</comment>
<accession>A0A9W4T5X0</accession>
<name>A0A9W4T5X0_9GLOM</name>
<feature type="non-terminal residue" evidence="1">
    <location>
        <position position="68"/>
    </location>
</feature>
<proteinExistence type="predicted"/>
<feature type="non-terminal residue" evidence="1">
    <location>
        <position position="1"/>
    </location>
</feature>
<dbReference type="OrthoDB" id="10515786at2759"/>